<organism evidence="1 2">
    <name type="scientific">Cylindrotheca closterium</name>
    <dbReference type="NCBI Taxonomy" id="2856"/>
    <lineage>
        <taxon>Eukaryota</taxon>
        <taxon>Sar</taxon>
        <taxon>Stramenopiles</taxon>
        <taxon>Ochrophyta</taxon>
        <taxon>Bacillariophyta</taxon>
        <taxon>Bacillariophyceae</taxon>
        <taxon>Bacillariophycidae</taxon>
        <taxon>Bacillariales</taxon>
        <taxon>Bacillariaceae</taxon>
        <taxon>Cylindrotheca</taxon>
    </lineage>
</organism>
<sequence>MAEAATSDAANIGSSSSQSVKDIAAYLENTIPKEAWNKDERPCSKTKFKTLATNVQKIWDKPFSPLLLQGNLQGLFMSPIKEDQLEVAVDDLMKFLEQGGKKPGTNVYQQERQFVGISHKVIDTALTHDFDILFYISDLTFYKKGNEGESYGPYICFVQLSGMGKTKIFYKMCKHYKMNEKGKSKSGKGESKSGINIVGRLILCHNPHSLKAETGPLNCISRSF</sequence>
<accession>A0AAD2CTI1</accession>
<name>A0AAD2CTI1_9STRA</name>
<gene>
    <name evidence="1" type="ORF">CYCCA115_LOCUS4907</name>
</gene>
<dbReference type="AlphaFoldDB" id="A0AAD2CTI1"/>
<reference evidence="1" key="1">
    <citation type="submission" date="2023-08" db="EMBL/GenBank/DDBJ databases">
        <authorList>
            <person name="Audoor S."/>
            <person name="Bilcke G."/>
        </authorList>
    </citation>
    <scope>NUCLEOTIDE SEQUENCE</scope>
</reference>
<proteinExistence type="predicted"/>
<dbReference type="EMBL" id="CAKOGP040000512">
    <property type="protein sequence ID" value="CAJ1935791.1"/>
    <property type="molecule type" value="Genomic_DNA"/>
</dbReference>
<evidence type="ECO:0000313" key="1">
    <source>
        <dbReference type="EMBL" id="CAJ1935791.1"/>
    </source>
</evidence>
<keyword evidence="2" id="KW-1185">Reference proteome</keyword>
<comment type="caution">
    <text evidence="1">The sequence shown here is derived from an EMBL/GenBank/DDBJ whole genome shotgun (WGS) entry which is preliminary data.</text>
</comment>
<evidence type="ECO:0000313" key="2">
    <source>
        <dbReference type="Proteomes" id="UP001295423"/>
    </source>
</evidence>
<protein>
    <submittedName>
        <fullName evidence="1">Uncharacterized protein</fullName>
    </submittedName>
</protein>
<dbReference type="Proteomes" id="UP001295423">
    <property type="component" value="Unassembled WGS sequence"/>
</dbReference>